<dbReference type="EMBL" id="BAAABU010000002">
    <property type="protein sequence ID" value="GAA0217101.1"/>
    <property type="molecule type" value="Genomic_DNA"/>
</dbReference>
<keyword evidence="3" id="KW-1185">Reference proteome</keyword>
<evidence type="ECO:0000313" key="2">
    <source>
        <dbReference type="EMBL" id="GAA0217101.1"/>
    </source>
</evidence>
<reference evidence="3" key="1">
    <citation type="journal article" date="2019" name="Int. J. Syst. Evol. Microbiol.">
        <title>The Global Catalogue of Microorganisms (GCM) 10K type strain sequencing project: providing services to taxonomists for standard genome sequencing and annotation.</title>
        <authorList>
            <consortium name="The Broad Institute Genomics Platform"/>
            <consortium name="The Broad Institute Genome Sequencing Center for Infectious Disease"/>
            <person name="Wu L."/>
            <person name="Ma J."/>
        </authorList>
    </citation>
    <scope>NUCLEOTIDE SEQUENCE [LARGE SCALE GENOMIC DNA]</scope>
    <source>
        <strain evidence="3">JCM 3380</strain>
    </source>
</reference>
<gene>
    <name evidence="2" type="ORF">GCM10010492_13630</name>
</gene>
<name>A0ABP3CWB0_9PSEU</name>
<accession>A0ABP3CWB0</accession>
<evidence type="ECO:0000256" key="1">
    <source>
        <dbReference type="SAM" id="MobiDB-lite"/>
    </source>
</evidence>
<comment type="caution">
    <text evidence="2">The sequence shown here is derived from an EMBL/GenBank/DDBJ whole genome shotgun (WGS) entry which is preliminary data.</text>
</comment>
<dbReference type="Proteomes" id="UP001500416">
    <property type="component" value="Unassembled WGS sequence"/>
</dbReference>
<evidence type="ECO:0000313" key="3">
    <source>
        <dbReference type="Proteomes" id="UP001500416"/>
    </source>
</evidence>
<proteinExistence type="predicted"/>
<organism evidence="2 3">
    <name type="scientific">Saccharothrix mutabilis subsp. mutabilis</name>
    <dbReference type="NCBI Taxonomy" id="66855"/>
    <lineage>
        <taxon>Bacteria</taxon>
        <taxon>Bacillati</taxon>
        <taxon>Actinomycetota</taxon>
        <taxon>Actinomycetes</taxon>
        <taxon>Pseudonocardiales</taxon>
        <taxon>Pseudonocardiaceae</taxon>
        <taxon>Saccharothrix</taxon>
    </lineage>
</organism>
<feature type="region of interest" description="Disordered" evidence="1">
    <location>
        <begin position="49"/>
        <end position="79"/>
    </location>
</feature>
<protein>
    <submittedName>
        <fullName evidence="2">Uncharacterized protein</fullName>
    </submittedName>
</protein>
<sequence length="79" mass="8256">MDRCDTGQSTLTTCAAKLRVTLSLTSPGCAKGPVEVVSQATNASGRTFAAEESWGSSQRGAQNRPGRWNGAATCHADRD</sequence>